<dbReference type="Proteomes" id="UP000192257">
    <property type="component" value="Unassembled WGS sequence"/>
</dbReference>
<gene>
    <name evidence="2" type="ORF">TM35_000471630</name>
</gene>
<dbReference type="AlphaFoldDB" id="A0A1X0NIB5"/>
<feature type="compositionally biased region" description="Polar residues" evidence="1">
    <location>
        <begin position="193"/>
        <end position="225"/>
    </location>
</feature>
<comment type="caution">
    <text evidence="2">The sequence shown here is derived from an EMBL/GenBank/DDBJ whole genome shotgun (WGS) entry which is preliminary data.</text>
</comment>
<feature type="non-terminal residue" evidence="2">
    <location>
        <position position="1"/>
    </location>
</feature>
<evidence type="ECO:0000313" key="3">
    <source>
        <dbReference type="Proteomes" id="UP000192257"/>
    </source>
</evidence>
<feature type="compositionally biased region" description="Polar residues" evidence="1">
    <location>
        <begin position="93"/>
        <end position="107"/>
    </location>
</feature>
<keyword evidence="3" id="KW-1185">Reference proteome</keyword>
<accession>A0A1X0NIB5</accession>
<name>A0A1X0NIB5_9TRYP</name>
<feature type="compositionally biased region" description="Basic and acidic residues" evidence="1">
    <location>
        <begin position="117"/>
        <end position="130"/>
    </location>
</feature>
<dbReference type="GeneID" id="39990203"/>
<feature type="region of interest" description="Disordered" evidence="1">
    <location>
        <begin position="30"/>
        <end position="227"/>
    </location>
</feature>
<feature type="compositionally biased region" description="Basic and acidic residues" evidence="1">
    <location>
        <begin position="53"/>
        <end position="77"/>
    </location>
</feature>
<protein>
    <submittedName>
        <fullName evidence="2">Uncharacterized protein</fullName>
    </submittedName>
</protein>
<dbReference type="VEuPathDB" id="TriTrypDB:TM35_000471630"/>
<dbReference type="RefSeq" id="XP_028878334.1">
    <property type="nucleotide sequence ID" value="XM_029030423.1"/>
</dbReference>
<sequence length="297" mass="31245">LAGSHGSHGMTLSTHLDGGAVSLPGVGVGPAFTKGEKPPIIAKSNPNQVNESENDKKLRGPKGELNDRLQDHNHGNENQEETVVSPPLPLQEVSINQPSQLTEQAESTQKHPVPSESGERRTERQQEQIKETTQGPQQENHNTEPNTTGTTSTESHVTADSNPHPTTDASPSEITQSGLSTDDSNTLNNTSTEPNGTTDNVTTAENKSTNGVNTVGASAEGNTRANTTSVTINTTSNEESISTTTTTNTIPPITGISNNTIMPNVKSDADSSSSISSSVWVRVPLLIVVTLACILVC</sequence>
<proteinExistence type="predicted"/>
<evidence type="ECO:0000313" key="2">
    <source>
        <dbReference type="EMBL" id="ORC84268.1"/>
    </source>
</evidence>
<organism evidence="2 3">
    <name type="scientific">Trypanosoma theileri</name>
    <dbReference type="NCBI Taxonomy" id="67003"/>
    <lineage>
        <taxon>Eukaryota</taxon>
        <taxon>Discoba</taxon>
        <taxon>Euglenozoa</taxon>
        <taxon>Kinetoplastea</taxon>
        <taxon>Metakinetoplastina</taxon>
        <taxon>Trypanosomatida</taxon>
        <taxon>Trypanosomatidae</taxon>
        <taxon>Trypanosoma</taxon>
    </lineage>
</organism>
<dbReference type="EMBL" id="NBCO01000047">
    <property type="protein sequence ID" value="ORC84268.1"/>
    <property type="molecule type" value="Genomic_DNA"/>
</dbReference>
<evidence type="ECO:0000256" key="1">
    <source>
        <dbReference type="SAM" id="MobiDB-lite"/>
    </source>
</evidence>
<feature type="compositionally biased region" description="Low complexity" evidence="1">
    <location>
        <begin position="179"/>
        <end position="192"/>
    </location>
</feature>
<reference evidence="2 3" key="1">
    <citation type="submission" date="2017-03" db="EMBL/GenBank/DDBJ databases">
        <title>An alternative strategy for trypanosome survival in the mammalian bloodstream revealed through genome and transcriptome analysis of the ubiquitous bovine parasite Trypanosoma (Megatrypanum) theileri.</title>
        <authorList>
            <person name="Kelly S."/>
            <person name="Ivens A."/>
            <person name="Mott A."/>
            <person name="O'Neill E."/>
            <person name="Emms D."/>
            <person name="Macleod O."/>
            <person name="Voorheis P."/>
            <person name="Matthews J."/>
            <person name="Matthews K."/>
            <person name="Carrington M."/>
        </authorList>
    </citation>
    <scope>NUCLEOTIDE SEQUENCE [LARGE SCALE GENOMIC DNA]</scope>
    <source>
        <strain evidence="2">Edinburgh</strain>
    </source>
</reference>
<feature type="compositionally biased region" description="Low complexity" evidence="1">
    <location>
        <begin position="139"/>
        <end position="158"/>
    </location>
</feature>
<feature type="compositionally biased region" description="Polar residues" evidence="1">
    <location>
        <begin position="159"/>
        <end position="178"/>
    </location>
</feature>